<dbReference type="PROSITE" id="PS51318">
    <property type="entry name" value="TAT"/>
    <property type="match status" value="1"/>
</dbReference>
<dbReference type="EMBL" id="JACYXC010000001">
    <property type="protein sequence ID" value="MBH5334858.1"/>
    <property type="molecule type" value="Genomic_DNA"/>
</dbReference>
<organism evidence="2 3">
    <name type="scientific">Streptomyces pactum</name>
    <dbReference type="NCBI Taxonomy" id="68249"/>
    <lineage>
        <taxon>Bacteria</taxon>
        <taxon>Bacillati</taxon>
        <taxon>Actinomycetota</taxon>
        <taxon>Actinomycetes</taxon>
        <taxon>Kitasatosporales</taxon>
        <taxon>Streptomycetaceae</taxon>
        <taxon>Streptomyces</taxon>
    </lineage>
</organism>
<evidence type="ECO:0000256" key="1">
    <source>
        <dbReference type="SAM" id="MobiDB-lite"/>
    </source>
</evidence>
<keyword evidence="3" id="KW-1185">Reference proteome</keyword>
<dbReference type="PANTHER" id="PTHR43143">
    <property type="entry name" value="METALLOPHOSPHOESTERASE, CALCINEURIN SUPERFAMILY"/>
    <property type="match status" value="1"/>
</dbReference>
<sequence>MSRRSRIRSTAASVDRRTLLAAAGTAGAAAGLGFALGPSRGSADAAGAASASAGPGPRTAAGAAPGAPSTAGTTLRSTAAPRGGPGYRRLGEGPGWPRVVRTDLARAGGGRERRRTTLTSFVHLTDLHITDVQHPVRYEFLRSGQVSAWRPHEALSAVGAVALVERINGLRGGPVTGAPLDFAMTTGDNTDNNARNELEWYLTAMSGGRFTPDSGDPHHYEGVQNSGLAHFWHPESPLRDIDKRDAGFPRIDGFLRAALRTVHSPGLRLPWYSTVGNHDGLSGGVYAFERGYLTELATGRRKLEIIPASEAERIYRDERRGDDPRGTVMKELLRAHARDMRTVTPDERRAPFTLHEYLRAHLDPRFTGAGPAGHGYTRDNLEAGTLYYAFRISDGVVGISLDSTDPGGHYTGSVGTGQLRWLERTLAAHRDDHVIVFSHHYSRSMKNLHRDPARPDEARHTGAELGDLFRRHPQVLAWINGHSHRNEITPRGTFWEITTASHIDFPQLARIVEITDNHDGTLSLFTTLVESAAPYRTDPADLSQTGLAALYRELAYNAPGARGTLAGRPGDRNTELLLRKR</sequence>
<dbReference type="Proteomes" id="UP000807371">
    <property type="component" value="Unassembled WGS sequence"/>
</dbReference>
<accession>A0ABS0NI29</accession>
<name>A0ABS0NI29_9ACTN</name>
<dbReference type="SUPFAM" id="SSF56300">
    <property type="entry name" value="Metallo-dependent phosphatases"/>
    <property type="match status" value="1"/>
</dbReference>
<dbReference type="Gene3D" id="3.60.21.10">
    <property type="match status" value="1"/>
</dbReference>
<dbReference type="InterPro" id="IPR006311">
    <property type="entry name" value="TAT_signal"/>
</dbReference>
<evidence type="ECO:0000313" key="3">
    <source>
        <dbReference type="Proteomes" id="UP000807371"/>
    </source>
</evidence>
<gene>
    <name evidence="2" type="ORF">IHE55_08650</name>
</gene>
<dbReference type="RefSeq" id="WP_197988496.1">
    <property type="nucleotide sequence ID" value="NZ_JACYXC010000001.1"/>
</dbReference>
<evidence type="ECO:0000313" key="2">
    <source>
        <dbReference type="EMBL" id="MBH5334858.1"/>
    </source>
</evidence>
<proteinExistence type="predicted"/>
<dbReference type="NCBIfam" id="TIGR03767">
    <property type="entry name" value="P_acnes_RR"/>
    <property type="match status" value="1"/>
</dbReference>
<protein>
    <submittedName>
        <fullName evidence="2">TIGR03767 family metallophosphoesterase</fullName>
    </submittedName>
</protein>
<dbReference type="InterPro" id="IPR022506">
    <property type="entry name" value="Metallophosphoesterase_PPA1498"/>
</dbReference>
<dbReference type="PANTHER" id="PTHR43143:SF1">
    <property type="entry name" value="SERINE_THREONINE-PROTEIN PHOSPHATASE CPPED1"/>
    <property type="match status" value="1"/>
</dbReference>
<feature type="region of interest" description="Disordered" evidence="1">
    <location>
        <begin position="41"/>
        <end position="95"/>
    </location>
</feature>
<reference evidence="2 3" key="1">
    <citation type="submission" date="2020-09" db="EMBL/GenBank/DDBJ databases">
        <title>Biosynthesis of the nuclear factor of activated T cells inhibitor NFAT-133 and its congeners in Streptomyces pactum.</title>
        <authorList>
            <person name="Zhou W."/>
            <person name="Posri P."/>
            <person name="Abugrain M.E."/>
            <person name="Weisberg A.J."/>
            <person name="Chang J.H."/>
            <person name="Mahmud T."/>
        </authorList>
    </citation>
    <scope>NUCLEOTIDE SEQUENCE [LARGE SCALE GENOMIC DNA]</scope>
    <source>
        <strain evidence="2 3">ATCC 27456</strain>
    </source>
</reference>
<dbReference type="InterPro" id="IPR029052">
    <property type="entry name" value="Metallo-depent_PP-like"/>
</dbReference>
<comment type="caution">
    <text evidence="2">The sequence shown here is derived from an EMBL/GenBank/DDBJ whole genome shotgun (WGS) entry which is preliminary data.</text>
</comment>
<feature type="compositionally biased region" description="Low complexity" evidence="1">
    <location>
        <begin position="41"/>
        <end position="74"/>
    </location>
</feature>
<dbReference type="InterPro" id="IPR051918">
    <property type="entry name" value="STPP_CPPED1"/>
</dbReference>